<feature type="transmembrane region" description="Helical" evidence="9">
    <location>
        <begin position="404"/>
        <end position="426"/>
    </location>
</feature>
<dbReference type="PANTHER" id="PTHR16228:SF7">
    <property type="entry name" value="SLC41A_MGTE INTEGRAL MEMBRANE DOMAIN-CONTAINING PROTEIN"/>
    <property type="match status" value="1"/>
</dbReference>
<feature type="transmembrane region" description="Helical" evidence="9">
    <location>
        <begin position="282"/>
        <end position="300"/>
    </location>
</feature>
<dbReference type="GO" id="GO:0005886">
    <property type="term" value="C:plasma membrane"/>
    <property type="evidence" value="ECO:0007669"/>
    <property type="project" value="TreeGrafter"/>
</dbReference>
<evidence type="ECO:0000256" key="3">
    <source>
        <dbReference type="ARBA" id="ARBA00022448"/>
    </source>
</evidence>
<feature type="domain" description="SLC41A/MgtE integral membrane" evidence="10">
    <location>
        <begin position="102"/>
        <end position="236"/>
    </location>
</feature>
<name>E4XR31_OIKDI</name>
<dbReference type="InParanoid" id="E4XR31"/>
<feature type="transmembrane region" description="Helical" evidence="9">
    <location>
        <begin position="178"/>
        <end position="204"/>
    </location>
</feature>
<dbReference type="AlphaFoldDB" id="E4XR31"/>
<evidence type="ECO:0000256" key="2">
    <source>
        <dbReference type="ARBA" id="ARBA00009749"/>
    </source>
</evidence>
<organism evidence="11">
    <name type="scientific">Oikopleura dioica</name>
    <name type="common">Tunicate</name>
    <dbReference type="NCBI Taxonomy" id="34765"/>
    <lineage>
        <taxon>Eukaryota</taxon>
        <taxon>Metazoa</taxon>
        <taxon>Chordata</taxon>
        <taxon>Tunicata</taxon>
        <taxon>Appendicularia</taxon>
        <taxon>Copelata</taxon>
        <taxon>Oikopleuridae</taxon>
        <taxon>Oikopleura</taxon>
    </lineage>
</organism>
<dbReference type="EMBL" id="FN653112">
    <property type="protein sequence ID" value="CBY12267.1"/>
    <property type="molecule type" value="Genomic_DNA"/>
</dbReference>
<evidence type="ECO:0000256" key="7">
    <source>
        <dbReference type="ARBA" id="ARBA00023065"/>
    </source>
</evidence>
<sequence length="466" mass="50722">MISPSGYEPLGNDDAQNFELCKVNSNKKEDEIKKQNGETEKEAKLHLPEVSMIQRESMCSIASEMFIPFFFAGVGMVLAGLELDKVQHWTSFQEVNGLYILVPPLLGLKGNIEMTLASRLSTAANLKILDQWDSLKRIVFGNLALCQCQALVVSFLVSIVAILFNWVPTGEFDLKEGLLLTCSAMLTASLASAVLGTVMVLVVIISLKMKINPDNVVTPIAASLGDLITLWLLAVIAQFFYNFPDGEFFVMPLICGIFVLLIPIWAYIGFKNEYTHEVITNGWEPVIAAMIISSGGGFILDSALSSNPGVAVFAPLINGVGGNLAAVFSSRLSTNLHLNCQRGELPTEFRTGCVHPCFLFCGTNNPQVKAANVMLLLVIPGQLAFLSVIYFIEAGHVAITTPFVILYLLASMLQVIILLHIAWWLVHRVWSAGDDPDSVAIPYLTAFGDLIGVGLLTFVFSVLSSV</sequence>
<evidence type="ECO:0000256" key="5">
    <source>
        <dbReference type="ARBA" id="ARBA00022842"/>
    </source>
</evidence>
<evidence type="ECO:0000259" key="10">
    <source>
        <dbReference type="Pfam" id="PF01769"/>
    </source>
</evidence>
<evidence type="ECO:0000256" key="1">
    <source>
        <dbReference type="ARBA" id="ARBA00004141"/>
    </source>
</evidence>
<dbReference type="Pfam" id="PF01769">
    <property type="entry name" value="MgtE"/>
    <property type="match status" value="2"/>
</dbReference>
<dbReference type="InterPro" id="IPR045349">
    <property type="entry name" value="SLC41A1-3"/>
</dbReference>
<feature type="transmembrane region" description="Helical" evidence="9">
    <location>
        <begin position="249"/>
        <end position="270"/>
    </location>
</feature>
<evidence type="ECO:0000256" key="6">
    <source>
        <dbReference type="ARBA" id="ARBA00022989"/>
    </source>
</evidence>
<feature type="transmembrane region" description="Helical" evidence="9">
    <location>
        <begin position="138"/>
        <end position="166"/>
    </location>
</feature>
<keyword evidence="7" id="KW-0406">Ion transport</keyword>
<comment type="subcellular location">
    <subcellularLocation>
        <location evidence="1">Membrane</location>
        <topology evidence="1">Multi-pass membrane protein</topology>
    </subcellularLocation>
</comment>
<dbReference type="FunFam" id="1.10.357.20:FF:000001">
    <property type="entry name" value="Solute carrier family 41 member 2"/>
    <property type="match status" value="1"/>
</dbReference>
<feature type="transmembrane region" description="Helical" evidence="9">
    <location>
        <begin position="61"/>
        <end position="78"/>
    </location>
</feature>
<keyword evidence="12" id="KW-1185">Reference proteome</keyword>
<dbReference type="InterPro" id="IPR006667">
    <property type="entry name" value="SLC41_membr_dom"/>
</dbReference>
<evidence type="ECO:0000256" key="4">
    <source>
        <dbReference type="ARBA" id="ARBA00022692"/>
    </source>
</evidence>
<keyword evidence="6 9" id="KW-1133">Transmembrane helix</keyword>
<dbReference type="OrthoDB" id="5791097at2759"/>
<keyword evidence="8 9" id="KW-0472">Membrane</keyword>
<feature type="domain" description="SLC41A/MgtE integral membrane" evidence="10">
    <location>
        <begin position="315"/>
        <end position="457"/>
    </location>
</feature>
<evidence type="ECO:0000256" key="8">
    <source>
        <dbReference type="ARBA" id="ARBA00023136"/>
    </source>
</evidence>
<comment type="similarity">
    <text evidence="2">Belongs to the SLC41A transporter family.</text>
</comment>
<proteinExistence type="inferred from homology"/>
<reference evidence="11" key="1">
    <citation type="journal article" date="2010" name="Science">
        <title>Plasticity of animal genome architecture unmasked by rapid evolution of a pelagic tunicate.</title>
        <authorList>
            <person name="Denoeud F."/>
            <person name="Henriet S."/>
            <person name="Mungpakdee S."/>
            <person name="Aury J.M."/>
            <person name="Da Silva C."/>
            <person name="Brinkmann H."/>
            <person name="Mikhaleva J."/>
            <person name="Olsen L.C."/>
            <person name="Jubin C."/>
            <person name="Canestro C."/>
            <person name="Bouquet J.M."/>
            <person name="Danks G."/>
            <person name="Poulain J."/>
            <person name="Campsteijn C."/>
            <person name="Adamski M."/>
            <person name="Cross I."/>
            <person name="Yadetie F."/>
            <person name="Muffato M."/>
            <person name="Louis A."/>
            <person name="Butcher S."/>
            <person name="Tsagkogeorga G."/>
            <person name="Konrad A."/>
            <person name="Singh S."/>
            <person name="Jensen M.F."/>
            <person name="Cong E.H."/>
            <person name="Eikeseth-Otteraa H."/>
            <person name="Noel B."/>
            <person name="Anthouard V."/>
            <person name="Porcel B.M."/>
            <person name="Kachouri-Lafond R."/>
            <person name="Nishino A."/>
            <person name="Ugolini M."/>
            <person name="Chourrout P."/>
            <person name="Nishida H."/>
            <person name="Aasland R."/>
            <person name="Huzurbazar S."/>
            <person name="Westhof E."/>
            <person name="Delsuc F."/>
            <person name="Lehrach H."/>
            <person name="Reinhardt R."/>
            <person name="Weissenbach J."/>
            <person name="Roy S.W."/>
            <person name="Artiguenave F."/>
            <person name="Postlethwait J.H."/>
            <person name="Manak J.R."/>
            <person name="Thompson E.M."/>
            <person name="Jaillon O."/>
            <person name="Du Pasquier L."/>
            <person name="Boudinot P."/>
            <person name="Liberles D.A."/>
            <person name="Volff J.N."/>
            <person name="Philippe H."/>
            <person name="Lenhard B."/>
            <person name="Roest Crollius H."/>
            <person name="Wincker P."/>
            <person name="Chourrout D."/>
        </authorList>
    </citation>
    <scope>NUCLEOTIDE SEQUENCE [LARGE SCALE GENOMIC DNA]</scope>
</reference>
<dbReference type="PANTHER" id="PTHR16228">
    <property type="entry name" value="DIVALENT CATION TRANSPORTER SOLUTE CARRIER FAMILY 41"/>
    <property type="match status" value="1"/>
</dbReference>
<accession>E4XR31</accession>
<dbReference type="Proteomes" id="UP000001307">
    <property type="component" value="Unassembled WGS sequence"/>
</dbReference>
<keyword evidence="5" id="KW-0460">Magnesium</keyword>
<feature type="transmembrane region" description="Helical" evidence="9">
    <location>
        <begin position="373"/>
        <end position="392"/>
    </location>
</feature>
<dbReference type="GO" id="GO:0008324">
    <property type="term" value="F:monoatomic cation transmembrane transporter activity"/>
    <property type="evidence" value="ECO:0007669"/>
    <property type="project" value="InterPro"/>
</dbReference>
<gene>
    <name evidence="11" type="ORF">GSOID_T00018145001</name>
</gene>
<keyword evidence="4 9" id="KW-0812">Transmembrane</keyword>
<keyword evidence="3" id="KW-0813">Transport</keyword>
<evidence type="ECO:0000313" key="11">
    <source>
        <dbReference type="EMBL" id="CBY12267.1"/>
    </source>
</evidence>
<dbReference type="Gene3D" id="1.10.357.20">
    <property type="entry name" value="SLC41 divalent cation transporters, integral membrane domain"/>
    <property type="match status" value="2"/>
</dbReference>
<protein>
    <recommendedName>
        <fullName evidence="10">SLC41A/MgtE integral membrane domain-containing protein</fullName>
    </recommendedName>
</protein>
<feature type="transmembrane region" description="Helical" evidence="9">
    <location>
        <begin position="441"/>
        <end position="463"/>
    </location>
</feature>
<dbReference type="SUPFAM" id="SSF161093">
    <property type="entry name" value="MgtE membrane domain-like"/>
    <property type="match status" value="2"/>
</dbReference>
<dbReference type="InterPro" id="IPR036739">
    <property type="entry name" value="SLC41_membr_dom_sf"/>
</dbReference>
<feature type="transmembrane region" description="Helical" evidence="9">
    <location>
        <begin position="216"/>
        <end position="243"/>
    </location>
</feature>
<evidence type="ECO:0000256" key="9">
    <source>
        <dbReference type="SAM" id="Phobius"/>
    </source>
</evidence>
<evidence type="ECO:0000313" key="12">
    <source>
        <dbReference type="Proteomes" id="UP000001307"/>
    </source>
</evidence>